<dbReference type="Pfam" id="PF05065">
    <property type="entry name" value="Phage_capsid"/>
    <property type="match status" value="1"/>
</dbReference>
<keyword evidence="4" id="KW-0378">Hydrolase</keyword>
<feature type="compositionally biased region" description="Basic and acidic residues" evidence="8">
    <location>
        <begin position="667"/>
        <end position="687"/>
    </location>
</feature>
<dbReference type="InterPro" id="IPR054612">
    <property type="entry name" value="Phage_capsid-like_C"/>
</dbReference>
<protein>
    <submittedName>
        <fullName evidence="11">Major capsid protein</fullName>
    </submittedName>
</protein>
<dbReference type="NCBIfam" id="TIGR01554">
    <property type="entry name" value="major_cap_HK97"/>
    <property type="match status" value="1"/>
</dbReference>
<keyword evidence="6" id="KW-0118">Viral capsid assembly</keyword>
<keyword evidence="7" id="KW-1273">Viral capsid maturation</keyword>
<dbReference type="InterPro" id="IPR024455">
    <property type="entry name" value="Phage_capsid"/>
</dbReference>
<accession>A0A8S5T5E4</accession>
<evidence type="ECO:0000256" key="8">
    <source>
        <dbReference type="SAM" id="MobiDB-lite"/>
    </source>
</evidence>
<keyword evidence="5" id="KW-0946">Virion</keyword>
<dbReference type="GO" id="GO:0046797">
    <property type="term" value="P:viral procapsid maturation"/>
    <property type="evidence" value="ECO:0007669"/>
    <property type="project" value="UniProtKB-KW"/>
</dbReference>
<comment type="subcellular location">
    <subcellularLocation>
        <location evidence="1">Virion</location>
    </subcellularLocation>
</comment>
<dbReference type="EMBL" id="BK032756">
    <property type="protein sequence ID" value="DAF58565.1"/>
    <property type="molecule type" value="Genomic_DNA"/>
</dbReference>
<evidence type="ECO:0000259" key="9">
    <source>
        <dbReference type="Pfam" id="PF04586"/>
    </source>
</evidence>
<feature type="region of interest" description="Disordered" evidence="8">
    <location>
        <begin position="667"/>
        <end position="706"/>
    </location>
</feature>
<dbReference type="Pfam" id="PF04586">
    <property type="entry name" value="Peptidase_S78"/>
    <property type="match status" value="1"/>
</dbReference>
<evidence type="ECO:0000256" key="1">
    <source>
        <dbReference type="ARBA" id="ARBA00004328"/>
    </source>
</evidence>
<evidence type="ECO:0000256" key="4">
    <source>
        <dbReference type="ARBA" id="ARBA00022801"/>
    </source>
</evidence>
<organism evidence="11">
    <name type="scientific">Siphoviridae sp. ctGpg14</name>
    <dbReference type="NCBI Taxonomy" id="2827824"/>
    <lineage>
        <taxon>Viruses</taxon>
        <taxon>Duplodnaviria</taxon>
        <taxon>Heunggongvirae</taxon>
        <taxon>Uroviricota</taxon>
        <taxon>Caudoviricetes</taxon>
    </lineage>
</organism>
<feature type="compositionally biased region" description="Polar residues" evidence="8">
    <location>
        <begin position="694"/>
        <end position="706"/>
    </location>
</feature>
<reference evidence="11" key="1">
    <citation type="journal article" date="2021" name="Proc. Natl. Acad. Sci. U.S.A.">
        <title>A Catalog of Tens of Thousands of Viruses from Human Metagenomes Reveals Hidden Associations with Chronic Diseases.</title>
        <authorList>
            <person name="Tisza M.J."/>
            <person name="Buck C.B."/>
        </authorList>
    </citation>
    <scope>NUCLEOTIDE SEQUENCE</scope>
    <source>
        <strain evidence="11">CtGpg14</strain>
    </source>
</reference>
<keyword evidence="2" id="KW-1188">Viral release from host cell</keyword>
<dbReference type="GO" id="GO:0008233">
    <property type="term" value="F:peptidase activity"/>
    <property type="evidence" value="ECO:0007669"/>
    <property type="project" value="UniProtKB-KW"/>
</dbReference>
<dbReference type="GO" id="GO:0006508">
    <property type="term" value="P:proteolysis"/>
    <property type="evidence" value="ECO:0007669"/>
    <property type="project" value="UniProtKB-KW"/>
</dbReference>
<feature type="compositionally biased region" description="Acidic residues" evidence="8">
    <location>
        <begin position="260"/>
        <end position="283"/>
    </location>
</feature>
<proteinExistence type="predicted"/>
<feature type="region of interest" description="Disordered" evidence="8">
    <location>
        <begin position="238"/>
        <end position="290"/>
    </location>
</feature>
<dbReference type="Gene3D" id="3.30.2400.10">
    <property type="entry name" value="Major capsid protein gp5"/>
    <property type="match status" value="1"/>
</dbReference>
<evidence type="ECO:0000313" key="11">
    <source>
        <dbReference type="EMBL" id="DAF58565.1"/>
    </source>
</evidence>
<evidence type="ECO:0000256" key="5">
    <source>
        <dbReference type="ARBA" id="ARBA00022844"/>
    </source>
</evidence>
<dbReference type="InterPro" id="IPR054613">
    <property type="entry name" value="Peptidase_S78_dom"/>
</dbReference>
<evidence type="ECO:0000256" key="2">
    <source>
        <dbReference type="ARBA" id="ARBA00022612"/>
    </source>
</evidence>
<feature type="domain" description="Phage capsid-like C-terminal" evidence="10">
    <location>
        <begin position="445"/>
        <end position="644"/>
    </location>
</feature>
<feature type="compositionally biased region" description="Basic and acidic residues" evidence="8">
    <location>
        <begin position="246"/>
        <end position="259"/>
    </location>
</feature>
<dbReference type="Gene3D" id="3.30.2320.10">
    <property type="entry name" value="hypothetical protein PF0899 domain"/>
    <property type="match status" value="1"/>
</dbReference>
<dbReference type="SUPFAM" id="SSF56563">
    <property type="entry name" value="Major capsid protein gp5"/>
    <property type="match status" value="1"/>
</dbReference>
<name>A0A8S5T5E4_9CAUD</name>
<evidence type="ECO:0000256" key="6">
    <source>
        <dbReference type="ARBA" id="ARBA00022950"/>
    </source>
</evidence>
<feature type="domain" description="Prohead serine protease" evidence="9">
    <location>
        <begin position="26"/>
        <end position="130"/>
    </location>
</feature>
<evidence type="ECO:0000256" key="7">
    <source>
        <dbReference type="ARBA" id="ARBA00023045"/>
    </source>
</evidence>
<keyword evidence="3" id="KW-0645">Protease</keyword>
<evidence type="ECO:0000256" key="3">
    <source>
        <dbReference type="ARBA" id="ARBA00022670"/>
    </source>
</evidence>
<dbReference type="GO" id="GO:0044423">
    <property type="term" value="C:virion component"/>
    <property type="evidence" value="ECO:0007669"/>
    <property type="project" value="UniProtKB-KW"/>
</dbReference>
<sequence>MNKPQNYDFAGWVTKNDLKCSDGVTIRHGAFSGLSGEKVPLVWQHSYSQPGDTIGYILLHSNDQGVYGYGYLNETERGQDAKELLRHGDVNQMSIGARKIQKSGQDVIHGEIYEVSLVLKGANPGAVIEEVLTHGDGFVGDEVFITTGLTQDLLKHSNSEENQMATIGQVIESLTEDQSDVVIKGLKNGFENLSKEDTEVIETLTDEQATAIAIINSVGDTMDEDELTNASISDFETVEEEEEVPVEVKEKKAAEPKAEEVEDEAAEDKSEEGEEADADEEEIEHSGVDMKQNSFNQNGIEDQDTLTHAAQLADDAVRTAAALGTGSIKAALAGVDSTGEFLQHGISNIDILFPAAQLQKGIQSYNPNAKNVEAILNKFGAVSSPNVKNIYADLTEEQARARGYIKGNEKLNARLISLYYRVTTPQTVIHKTAIDRDDVVDIRENGIDAVSFLKQVQSIKFKEELVRAALFGDGREALVGGKPNKEKINEEHIRPITKDDDFFTIKVTSADWMSVVDDVIKTLPGYQGSGSPSLIINPFDLAKLKTLKDKNGRYLYGSSSDGNRLATNADLASYFGCSEVIEFRDMPQGKFLIGNLNDYVFGQSQGGQVVTFDDFDIDFNQMKYLMEARLSGAIMIPRAFIFVTVTNAEATNEDMLKFRKDALKTKPNWVEKQDKPGDKYLSKHSDADEAASPASGNPGSTGRTGG</sequence>
<evidence type="ECO:0000259" key="10">
    <source>
        <dbReference type="Pfam" id="PF05065"/>
    </source>
</evidence>